<gene>
    <name evidence="1" type="ORF">DEBURN_LOCUS11280</name>
</gene>
<reference evidence="1" key="1">
    <citation type="submission" date="2021-06" db="EMBL/GenBank/DDBJ databases">
        <authorList>
            <person name="Kallberg Y."/>
            <person name="Tangrot J."/>
            <person name="Rosling A."/>
        </authorList>
    </citation>
    <scope>NUCLEOTIDE SEQUENCE</scope>
    <source>
        <strain evidence="1">AZ414A</strain>
    </source>
</reference>
<dbReference type="Proteomes" id="UP000789706">
    <property type="component" value="Unassembled WGS sequence"/>
</dbReference>
<sequence length="62" mass="7004">PITFGLSPYCPCPIVRIRLSHVVLSDKDNKSNIYAVCRTRVLGKGENDNHLIEPISALVRWK</sequence>
<evidence type="ECO:0000313" key="1">
    <source>
        <dbReference type="EMBL" id="CAG8644883.1"/>
    </source>
</evidence>
<dbReference type="EMBL" id="CAJVPK010005501">
    <property type="protein sequence ID" value="CAG8644883.1"/>
    <property type="molecule type" value="Genomic_DNA"/>
</dbReference>
<feature type="non-terminal residue" evidence="1">
    <location>
        <position position="62"/>
    </location>
</feature>
<comment type="caution">
    <text evidence="1">The sequence shown here is derived from an EMBL/GenBank/DDBJ whole genome shotgun (WGS) entry which is preliminary data.</text>
</comment>
<accession>A0A9N9GZ49</accession>
<dbReference type="AlphaFoldDB" id="A0A9N9GZ49"/>
<protein>
    <submittedName>
        <fullName evidence="1">6624_t:CDS:1</fullName>
    </submittedName>
</protein>
<organism evidence="1 2">
    <name type="scientific">Diversispora eburnea</name>
    <dbReference type="NCBI Taxonomy" id="1213867"/>
    <lineage>
        <taxon>Eukaryota</taxon>
        <taxon>Fungi</taxon>
        <taxon>Fungi incertae sedis</taxon>
        <taxon>Mucoromycota</taxon>
        <taxon>Glomeromycotina</taxon>
        <taxon>Glomeromycetes</taxon>
        <taxon>Diversisporales</taxon>
        <taxon>Diversisporaceae</taxon>
        <taxon>Diversispora</taxon>
    </lineage>
</organism>
<proteinExistence type="predicted"/>
<keyword evidence="2" id="KW-1185">Reference proteome</keyword>
<name>A0A9N9GZ49_9GLOM</name>
<evidence type="ECO:0000313" key="2">
    <source>
        <dbReference type="Proteomes" id="UP000789706"/>
    </source>
</evidence>